<name>A0A2N0VL38_9BACT</name>
<dbReference type="InterPro" id="IPR038492">
    <property type="entry name" value="GBBH-like_N_sf"/>
</dbReference>
<dbReference type="Gene3D" id="3.30.2020.30">
    <property type="match status" value="1"/>
</dbReference>
<dbReference type="EMBL" id="PISP01000001">
    <property type="protein sequence ID" value="PKD44902.1"/>
    <property type="molecule type" value="Genomic_DNA"/>
</dbReference>
<dbReference type="PANTHER" id="PTHR35303">
    <property type="entry name" value="OS02G0197800 PROTEIN"/>
    <property type="match status" value="1"/>
</dbReference>
<dbReference type="RefSeq" id="WP_101072190.1">
    <property type="nucleotide sequence ID" value="NZ_PISP01000001.1"/>
</dbReference>
<evidence type="ECO:0000256" key="2">
    <source>
        <dbReference type="ARBA" id="ARBA00023004"/>
    </source>
</evidence>
<dbReference type="AlphaFoldDB" id="A0A2N0VL38"/>
<dbReference type="InterPro" id="IPR010376">
    <property type="entry name" value="GBBH-like_N"/>
</dbReference>
<comment type="caution">
    <text evidence="4">The sequence shown here is derived from an EMBL/GenBank/DDBJ whole genome shotgun (WGS) entry which is preliminary data.</text>
</comment>
<dbReference type="OrthoDB" id="9794178at2"/>
<dbReference type="Proteomes" id="UP000233398">
    <property type="component" value="Unassembled WGS sequence"/>
</dbReference>
<proteinExistence type="predicted"/>
<reference evidence="4 5" key="1">
    <citation type="submission" date="2017-11" db="EMBL/GenBank/DDBJ databases">
        <title>Rhodohalobacter 15182 sp. nov., isolated from a salt lake.</title>
        <authorList>
            <person name="Han S."/>
        </authorList>
    </citation>
    <scope>NUCLEOTIDE SEQUENCE [LARGE SCALE GENOMIC DNA]</scope>
    <source>
        <strain evidence="4 5">15182</strain>
    </source>
</reference>
<sequence>MDARYKPVSVDVSNSEQLFKVEWGDGHVTELSLFGLRKNCPCVTCRGGHSEMGKYEPELFRIKPTRTYEIVKAEPVGNHALKITWNDGHNAGMYRWQLIRDMDEAVQKLSEKKEE</sequence>
<evidence type="ECO:0000313" key="5">
    <source>
        <dbReference type="Proteomes" id="UP000233398"/>
    </source>
</evidence>
<accession>A0A2N0VL38</accession>
<keyword evidence="2" id="KW-0408">Iron</keyword>
<keyword evidence="1" id="KW-0479">Metal-binding</keyword>
<evidence type="ECO:0000259" key="3">
    <source>
        <dbReference type="Pfam" id="PF06155"/>
    </source>
</evidence>
<dbReference type="GO" id="GO:0046872">
    <property type="term" value="F:metal ion binding"/>
    <property type="evidence" value="ECO:0007669"/>
    <property type="project" value="UniProtKB-KW"/>
</dbReference>
<protein>
    <recommendedName>
        <fullName evidence="3">Gamma-butyrobetaine hydroxylase-like N-terminal domain-containing protein</fullName>
    </recommendedName>
</protein>
<organism evidence="4 5">
    <name type="scientific">Rhodohalobacter barkolensis</name>
    <dbReference type="NCBI Taxonomy" id="2053187"/>
    <lineage>
        <taxon>Bacteria</taxon>
        <taxon>Pseudomonadati</taxon>
        <taxon>Balneolota</taxon>
        <taxon>Balneolia</taxon>
        <taxon>Balneolales</taxon>
        <taxon>Balneolaceae</taxon>
        <taxon>Rhodohalobacter</taxon>
    </lineage>
</organism>
<feature type="domain" description="Gamma-butyrobetaine hydroxylase-like N-terminal" evidence="3">
    <location>
        <begin position="12"/>
        <end position="99"/>
    </location>
</feature>
<keyword evidence="5" id="KW-1185">Reference proteome</keyword>
<gene>
    <name evidence="4" type="ORF">CWD77_05430</name>
</gene>
<evidence type="ECO:0000313" key="4">
    <source>
        <dbReference type="EMBL" id="PKD44902.1"/>
    </source>
</evidence>
<dbReference type="Pfam" id="PF06155">
    <property type="entry name" value="GBBH-like_N"/>
    <property type="match status" value="1"/>
</dbReference>
<evidence type="ECO:0000256" key="1">
    <source>
        <dbReference type="ARBA" id="ARBA00022723"/>
    </source>
</evidence>